<dbReference type="GO" id="GO:0003677">
    <property type="term" value="F:DNA binding"/>
    <property type="evidence" value="ECO:0007669"/>
    <property type="project" value="UniProtKB-KW"/>
</dbReference>
<comment type="similarity">
    <text evidence="2">Belongs to the ARF family.</text>
</comment>
<name>A0A804Q354_MAIZE</name>
<feature type="domain" description="Auxin response factor" evidence="8">
    <location>
        <begin position="21"/>
        <end position="102"/>
    </location>
</feature>
<evidence type="ECO:0000256" key="5">
    <source>
        <dbReference type="ARBA" id="ARBA00023163"/>
    </source>
</evidence>
<dbReference type="GO" id="GO:0006355">
    <property type="term" value="P:regulation of DNA-templated transcription"/>
    <property type="evidence" value="ECO:0007669"/>
    <property type="project" value="InterPro"/>
</dbReference>
<accession>A0A804Q354</accession>
<keyword evidence="5" id="KW-0804">Transcription</keyword>
<dbReference type="PANTHER" id="PTHR31384">
    <property type="entry name" value="AUXIN RESPONSE FACTOR 4-RELATED"/>
    <property type="match status" value="1"/>
</dbReference>
<evidence type="ECO:0000256" key="6">
    <source>
        <dbReference type="ARBA" id="ARBA00023242"/>
    </source>
</evidence>
<keyword evidence="6" id="KW-0539">Nucleus</keyword>
<dbReference type="Gene3D" id="2.30.30.1040">
    <property type="match status" value="1"/>
</dbReference>
<dbReference type="GO" id="GO:0005634">
    <property type="term" value="C:nucleus"/>
    <property type="evidence" value="ECO:0007669"/>
    <property type="project" value="UniProtKB-SubCell"/>
</dbReference>
<organism evidence="9 10">
    <name type="scientific">Zea mays</name>
    <name type="common">Maize</name>
    <dbReference type="NCBI Taxonomy" id="4577"/>
    <lineage>
        <taxon>Eukaryota</taxon>
        <taxon>Viridiplantae</taxon>
        <taxon>Streptophyta</taxon>
        <taxon>Embryophyta</taxon>
        <taxon>Tracheophyta</taxon>
        <taxon>Spermatophyta</taxon>
        <taxon>Magnoliopsida</taxon>
        <taxon>Liliopsida</taxon>
        <taxon>Poales</taxon>
        <taxon>Poaceae</taxon>
        <taxon>PACMAD clade</taxon>
        <taxon>Panicoideae</taxon>
        <taxon>Andropogonodae</taxon>
        <taxon>Andropogoneae</taxon>
        <taxon>Tripsacinae</taxon>
        <taxon>Zea</taxon>
    </lineage>
</organism>
<dbReference type="GO" id="GO:0009734">
    <property type="term" value="P:auxin-activated signaling pathway"/>
    <property type="evidence" value="ECO:0007669"/>
    <property type="project" value="UniProtKB-KW"/>
</dbReference>
<evidence type="ECO:0000256" key="7">
    <source>
        <dbReference type="ARBA" id="ARBA00023294"/>
    </source>
</evidence>
<gene>
    <name evidence="9" type="primary">LOC103630727</name>
</gene>
<evidence type="ECO:0000256" key="4">
    <source>
        <dbReference type="ARBA" id="ARBA00023125"/>
    </source>
</evidence>
<dbReference type="Pfam" id="PF06507">
    <property type="entry name" value="ARF_AD"/>
    <property type="match status" value="1"/>
</dbReference>
<dbReference type="FunFam" id="2.30.30.1040:FF:000001">
    <property type="entry name" value="Auxin response factor"/>
    <property type="match status" value="1"/>
</dbReference>
<dbReference type="InterPro" id="IPR010525">
    <property type="entry name" value="ARF_dom"/>
</dbReference>
<dbReference type="Proteomes" id="UP000007305">
    <property type="component" value="Chromosome 6"/>
</dbReference>
<dbReference type="AlphaFoldDB" id="A0A804Q354"/>
<sequence>MMALMAIIAFQKSYRLSQSEFIIPFSKFIKSFSQPFSAGSRFKVKYESDDASERRCTGIIAGIGDADPMWRGSKWKCLMVRWDDDVDFRQPNRISPWEIELTSSVSGSHMSAPNAKRLKPCLPHVNPDYLVPNGSGRPDFAESAQFHKVLQGQEVFHPYRGTLVDASLSNSGFHQQDGSHVPTQASKWHAQLHGCAFRGQQAPAVPSQSSSPPSVLMFQRGDPKMSPFEFGHFHVNKKEDRRAMFVHAGGIGGTEQTTMLQAHHVSGGTGNRDVTVEKSHPAVAAASDNREVSKNSCKIFGISLTEKVPAMKEKGCGDINTNYPSPFLSLKQQVPKSLGNSCATVHEQRPVVARVIDVSTVDMMI</sequence>
<reference evidence="9" key="3">
    <citation type="submission" date="2021-05" db="UniProtKB">
        <authorList>
            <consortium name="EnsemblPlants"/>
        </authorList>
    </citation>
    <scope>IDENTIFICATION</scope>
    <source>
        <strain evidence="9">cv. B73</strain>
    </source>
</reference>
<evidence type="ECO:0000313" key="10">
    <source>
        <dbReference type="Proteomes" id="UP000007305"/>
    </source>
</evidence>
<keyword evidence="10" id="KW-1185">Reference proteome</keyword>
<dbReference type="OrthoDB" id="624437at2759"/>
<reference evidence="10" key="1">
    <citation type="journal article" date="2009" name="Science">
        <title>The B73 maize genome: complexity, diversity, and dynamics.</title>
        <authorList>
            <person name="Schnable P.S."/>
            <person name="Ware D."/>
            <person name="Fulton R.S."/>
            <person name="Stein J.C."/>
            <person name="Wei F."/>
            <person name="Pasternak S."/>
            <person name="Liang C."/>
            <person name="Zhang J."/>
            <person name="Fulton L."/>
            <person name="Graves T.A."/>
            <person name="Minx P."/>
            <person name="Reily A.D."/>
            <person name="Courtney L."/>
            <person name="Kruchowski S.S."/>
            <person name="Tomlinson C."/>
            <person name="Strong C."/>
            <person name="Delehaunty K."/>
            <person name="Fronick C."/>
            <person name="Courtney B."/>
            <person name="Rock S.M."/>
            <person name="Belter E."/>
            <person name="Du F."/>
            <person name="Kim K."/>
            <person name="Abbott R.M."/>
            <person name="Cotton M."/>
            <person name="Levy A."/>
            <person name="Marchetto P."/>
            <person name="Ochoa K."/>
            <person name="Jackson S.M."/>
            <person name="Gillam B."/>
            <person name="Chen W."/>
            <person name="Yan L."/>
            <person name="Higginbotham J."/>
            <person name="Cardenas M."/>
            <person name="Waligorski J."/>
            <person name="Applebaum E."/>
            <person name="Phelps L."/>
            <person name="Falcone J."/>
            <person name="Kanchi K."/>
            <person name="Thane T."/>
            <person name="Scimone A."/>
            <person name="Thane N."/>
            <person name="Henke J."/>
            <person name="Wang T."/>
            <person name="Ruppert J."/>
            <person name="Shah N."/>
            <person name="Rotter K."/>
            <person name="Hodges J."/>
            <person name="Ingenthron E."/>
            <person name="Cordes M."/>
            <person name="Kohlberg S."/>
            <person name="Sgro J."/>
            <person name="Delgado B."/>
            <person name="Mead K."/>
            <person name="Chinwalla A."/>
            <person name="Leonard S."/>
            <person name="Crouse K."/>
            <person name="Collura K."/>
            <person name="Kudrna D."/>
            <person name="Currie J."/>
            <person name="He R."/>
            <person name="Angelova A."/>
            <person name="Rajasekar S."/>
            <person name="Mueller T."/>
            <person name="Lomeli R."/>
            <person name="Scara G."/>
            <person name="Ko A."/>
            <person name="Delaney K."/>
            <person name="Wissotski M."/>
            <person name="Lopez G."/>
            <person name="Campos D."/>
            <person name="Braidotti M."/>
            <person name="Ashley E."/>
            <person name="Golser W."/>
            <person name="Kim H."/>
            <person name="Lee S."/>
            <person name="Lin J."/>
            <person name="Dujmic Z."/>
            <person name="Kim W."/>
            <person name="Talag J."/>
            <person name="Zuccolo A."/>
            <person name="Fan C."/>
            <person name="Sebastian A."/>
            <person name="Kramer M."/>
            <person name="Spiegel L."/>
            <person name="Nascimento L."/>
            <person name="Zutavern T."/>
            <person name="Miller B."/>
            <person name="Ambroise C."/>
            <person name="Muller S."/>
            <person name="Spooner W."/>
            <person name="Narechania A."/>
            <person name="Ren L."/>
            <person name="Wei S."/>
            <person name="Kumari S."/>
            <person name="Faga B."/>
            <person name="Levy M.J."/>
            <person name="McMahan L."/>
            <person name="Van Buren P."/>
            <person name="Vaughn M.W."/>
            <person name="Ying K."/>
            <person name="Yeh C.-T."/>
            <person name="Emrich S.J."/>
            <person name="Jia Y."/>
            <person name="Kalyanaraman A."/>
            <person name="Hsia A.-P."/>
            <person name="Barbazuk W.B."/>
            <person name="Baucom R.S."/>
            <person name="Brutnell T.P."/>
            <person name="Carpita N.C."/>
            <person name="Chaparro C."/>
            <person name="Chia J.-M."/>
            <person name="Deragon J.-M."/>
            <person name="Estill J.C."/>
            <person name="Fu Y."/>
            <person name="Jeddeloh J.A."/>
            <person name="Han Y."/>
            <person name="Lee H."/>
            <person name="Li P."/>
            <person name="Lisch D.R."/>
            <person name="Liu S."/>
            <person name="Liu Z."/>
            <person name="Nagel D.H."/>
            <person name="McCann M.C."/>
            <person name="SanMiguel P."/>
            <person name="Myers A.M."/>
            <person name="Nettleton D."/>
            <person name="Nguyen J."/>
            <person name="Penning B.W."/>
            <person name="Ponnala L."/>
            <person name="Schneider K.L."/>
            <person name="Schwartz D.C."/>
            <person name="Sharma A."/>
            <person name="Soderlund C."/>
            <person name="Springer N.M."/>
            <person name="Sun Q."/>
            <person name="Wang H."/>
            <person name="Waterman M."/>
            <person name="Westerman R."/>
            <person name="Wolfgruber T.K."/>
            <person name="Yang L."/>
            <person name="Yu Y."/>
            <person name="Zhang L."/>
            <person name="Zhou S."/>
            <person name="Zhu Q."/>
            <person name="Bennetzen J.L."/>
            <person name="Dawe R.K."/>
            <person name="Jiang J."/>
            <person name="Jiang N."/>
            <person name="Presting G.G."/>
            <person name="Wessler S.R."/>
            <person name="Aluru S."/>
            <person name="Martienssen R.A."/>
            <person name="Clifton S.W."/>
            <person name="McCombie W.R."/>
            <person name="Wing R.A."/>
            <person name="Wilson R.K."/>
        </authorList>
    </citation>
    <scope>NUCLEOTIDE SEQUENCE [LARGE SCALE GENOMIC DNA]</scope>
    <source>
        <strain evidence="10">cv. B73</strain>
    </source>
</reference>
<keyword evidence="7" id="KW-0927">Auxin signaling pathway</keyword>
<evidence type="ECO:0000256" key="2">
    <source>
        <dbReference type="ARBA" id="ARBA00007853"/>
    </source>
</evidence>
<dbReference type="EnsemblPlants" id="Zm00001eb295830_T004">
    <property type="protein sequence ID" value="Zm00001eb295830_P004"/>
    <property type="gene ID" value="Zm00001eb295830"/>
</dbReference>
<dbReference type="InterPro" id="IPR044835">
    <property type="entry name" value="ARF_plant"/>
</dbReference>
<evidence type="ECO:0000259" key="8">
    <source>
        <dbReference type="Pfam" id="PF06507"/>
    </source>
</evidence>
<dbReference type="PANTHER" id="PTHR31384:SF5">
    <property type="entry name" value="AUXIN RESPONSE FACTOR 3"/>
    <property type="match status" value="1"/>
</dbReference>
<evidence type="ECO:0000256" key="1">
    <source>
        <dbReference type="ARBA" id="ARBA00004123"/>
    </source>
</evidence>
<evidence type="ECO:0000313" key="9">
    <source>
        <dbReference type="EnsemblPlants" id="Zm00001eb295830_P004"/>
    </source>
</evidence>
<reference evidence="9" key="2">
    <citation type="submission" date="2019-07" db="EMBL/GenBank/DDBJ databases">
        <authorList>
            <person name="Seetharam A."/>
            <person name="Woodhouse M."/>
            <person name="Cannon E."/>
        </authorList>
    </citation>
    <scope>NUCLEOTIDE SEQUENCE [LARGE SCALE GENOMIC DNA]</scope>
    <source>
        <strain evidence="9">cv. B73</strain>
    </source>
</reference>
<keyword evidence="3" id="KW-0805">Transcription regulation</keyword>
<comment type="subcellular location">
    <subcellularLocation>
        <location evidence="1">Nucleus</location>
    </subcellularLocation>
</comment>
<dbReference type="Gramene" id="Zm00001eb295830_T004">
    <property type="protein sequence ID" value="Zm00001eb295830_P004"/>
    <property type="gene ID" value="Zm00001eb295830"/>
</dbReference>
<keyword evidence="4" id="KW-0238">DNA-binding</keyword>
<evidence type="ECO:0000256" key="3">
    <source>
        <dbReference type="ARBA" id="ARBA00023015"/>
    </source>
</evidence>
<proteinExistence type="inferred from homology"/>
<protein>
    <recommendedName>
        <fullName evidence="8">Auxin response factor domain-containing protein</fullName>
    </recommendedName>
</protein>